<evidence type="ECO:0000313" key="4">
    <source>
        <dbReference type="Proteomes" id="UP000006790"/>
    </source>
</evidence>
<dbReference type="OMA" id="EFMHDED"/>
<sequence>MVVLNPNNWHWIDKNTLPWTKDYFNSKFNDWTIENGDSKFRVVSVSSISGDSNVTQRKGKVICYFDLKLEFTVAVSGHVLDNEEEDVCEGTISVPEFVHDECEFGIEYVGFGKQESVIRQQFTPKFVEELLKYQSTLVDAHSKDVQHTL</sequence>
<dbReference type="GO" id="GO:0006457">
    <property type="term" value="P:protein folding"/>
    <property type="evidence" value="ECO:0007669"/>
    <property type="project" value="EnsemblFungi"/>
</dbReference>
<dbReference type="STRING" id="931890.G8JQS9"/>
<dbReference type="FunCoup" id="G8JQS9">
    <property type="interactions" value="101"/>
</dbReference>
<dbReference type="HOGENOM" id="CLU_132818_0_0_1"/>
<keyword evidence="4" id="KW-1185">Reference proteome</keyword>
<evidence type="ECO:0000256" key="1">
    <source>
        <dbReference type="ARBA" id="ARBA00006817"/>
    </source>
</evidence>
<proteinExistence type="inferred from homology"/>
<feature type="domain" description="Activator of Hsp90 ATPase AHSA1-like N-terminal" evidence="2">
    <location>
        <begin position="13"/>
        <end position="143"/>
    </location>
</feature>
<dbReference type="GeneID" id="11469177"/>
<dbReference type="Proteomes" id="UP000006790">
    <property type="component" value="Chromosome 3"/>
</dbReference>
<dbReference type="EMBL" id="CP002499">
    <property type="protein sequence ID" value="AET39063.1"/>
    <property type="molecule type" value="Genomic_DNA"/>
</dbReference>
<dbReference type="InterPro" id="IPR015310">
    <property type="entry name" value="AHSA1-like_N"/>
</dbReference>
<dbReference type="OrthoDB" id="567237at2759"/>
<dbReference type="AlphaFoldDB" id="G8JQS9"/>
<dbReference type="GO" id="GO:0051087">
    <property type="term" value="F:protein-folding chaperone binding"/>
    <property type="evidence" value="ECO:0007669"/>
    <property type="project" value="EnsemblFungi"/>
</dbReference>
<evidence type="ECO:0000259" key="2">
    <source>
        <dbReference type="SMART" id="SM01000"/>
    </source>
</evidence>
<dbReference type="KEGG" id="erc:Ecym_3598"/>
<dbReference type="InParanoid" id="G8JQS9"/>
<evidence type="ECO:0000313" key="3">
    <source>
        <dbReference type="EMBL" id="AET39063.1"/>
    </source>
</evidence>
<dbReference type="GO" id="GO:0005829">
    <property type="term" value="C:cytosol"/>
    <property type="evidence" value="ECO:0007669"/>
    <property type="project" value="TreeGrafter"/>
</dbReference>
<dbReference type="SUPFAM" id="SSF103111">
    <property type="entry name" value="Activator of Hsp90 ATPase, Aha1"/>
    <property type="match status" value="1"/>
</dbReference>
<dbReference type="RefSeq" id="XP_003645880.1">
    <property type="nucleotide sequence ID" value="XM_003645832.1"/>
</dbReference>
<dbReference type="eggNOG" id="KOG2936">
    <property type="taxonomic scope" value="Eukaryota"/>
</dbReference>
<gene>
    <name evidence="3" type="ordered locus">Ecym_3598</name>
</gene>
<dbReference type="Pfam" id="PF09229">
    <property type="entry name" value="Aha1_N"/>
    <property type="match status" value="1"/>
</dbReference>
<protein>
    <recommendedName>
        <fullName evidence="2">Activator of Hsp90 ATPase AHSA1-like N-terminal domain-containing protein</fullName>
    </recommendedName>
</protein>
<dbReference type="InterPro" id="IPR036338">
    <property type="entry name" value="Aha1"/>
</dbReference>
<dbReference type="GO" id="GO:0001671">
    <property type="term" value="F:ATPase activator activity"/>
    <property type="evidence" value="ECO:0007669"/>
    <property type="project" value="EnsemblFungi"/>
</dbReference>
<reference evidence="4" key="1">
    <citation type="journal article" date="2012" name="G3 (Bethesda)">
        <title>Pichia sorbitophila, an interspecies yeast hybrid reveals early steps of genome resolution following polyploidization.</title>
        <authorList>
            <person name="Leh Louis V."/>
            <person name="Despons L."/>
            <person name="Friedrich A."/>
            <person name="Martin T."/>
            <person name="Durrens P."/>
            <person name="Casaregola S."/>
            <person name="Neuveglise C."/>
            <person name="Fairhead C."/>
            <person name="Marck C."/>
            <person name="Cruz J.A."/>
            <person name="Straub M.L."/>
            <person name="Kugler V."/>
            <person name="Sacerdot C."/>
            <person name="Uzunov Z."/>
            <person name="Thierry A."/>
            <person name="Weiss S."/>
            <person name="Bleykasten C."/>
            <person name="De Montigny J."/>
            <person name="Jacques N."/>
            <person name="Jung P."/>
            <person name="Lemaire M."/>
            <person name="Mallet S."/>
            <person name="Morel G."/>
            <person name="Richard G.F."/>
            <person name="Sarkar A."/>
            <person name="Savel G."/>
            <person name="Schacherer J."/>
            <person name="Seret M.L."/>
            <person name="Talla E."/>
            <person name="Samson G."/>
            <person name="Jubin C."/>
            <person name="Poulain J."/>
            <person name="Vacherie B."/>
            <person name="Barbe V."/>
            <person name="Pelletier E."/>
            <person name="Sherman D.J."/>
            <person name="Westhof E."/>
            <person name="Weissenbach J."/>
            <person name="Baret P.V."/>
            <person name="Wincker P."/>
            <person name="Gaillardin C."/>
            <person name="Dujon B."/>
            <person name="Souciet J.L."/>
        </authorList>
    </citation>
    <scope>NUCLEOTIDE SEQUENCE [LARGE SCALE GENOMIC DNA]</scope>
    <source>
        <strain evidence="4">CBS 270.75 / DBVPG 7215 / KCTC 17166 / NRRL Y-17582</strain>
    </source>
</reference>
<name>G8JQS9_ERECY</name>
<comment type="similarity">
    <text evidence="1">Belongs to the AHA1 family.</text>
</comment>
<accession>G8JQS9</accession>
<dbReference type="PANTHER" id="PTHR13009:SF15">
    <property type="entry name" value="HSP90 CO-CHAPERONE HCH1"/>
    <property type="match status" value="1"/>
</dbReference>
<organism evidence="3 4">
    <name type="scientific">Eremothecium cymbalariae (strain CBS 270.75 / DBVPG 7215 / KCTC 17166 / NRRL Y-17582)</name>
    <name type="common">Yeast</name>
    <dbReference type="NCBI Taxonomy" id="931890"/>
    <lineage>
        <taxon>Eukaryota</taxon>
        <taxon>Fungi</taxon>
        <taxon>Dikarya</taxon>
        <taxon>Ascomycota</taxon>
        <taxon>Saccharomycotina</taxon>
        <taxon>Saccharomycetes</taxon>
        <taxon>Saccharomycetales</taxon>
        <taxon>Saccharomycetaceae</taxon>
        <taxon>Eremothecium</taxon>
    </lineage>
</organism>
<dbReference type="Gene3D" id="3.15.10.20">
    <property type="entry name" value="Activator of Hsp90 ATPase Aha1, N-terminal domain"/>
    <property type="match status" value="1"/>
</dbReference>
<dbReference type="PANTHER" id="PTHR13009">
    <property type="entry name" value="HEAT SHOCK PROTEIN 90 HSP90 CO-CHAPERONE AHA-1"/>
    <property type="match status" value="1"/>
</dbReference>
<dbReference type="SMART" id="SM01000">
    <property type="entry name" value="Aha1_N"/>
    <property type="match status" value="1"/>
</dbReference>